<sequence>MLAKGISNRLVAGAYSLQEMIANEQNIAANEIKSPYQAKAPADSSSAAVAAQNGFERLAFGVVINSNNQRAIEKTLRFNPISWL</sequence>
<dbReference type="Proteomes" id="UP000003586">
    <property type="component" value="Chromosome"/>
</dbReference>
<dbReference type="AlphaFoldDB" id="W0F4R5"/>
<name>W0F4R5_9BACT</name>
<proteinExistence type="predicted"/>
<dbReference type="EMBL" id="CP007035">
    <property type="protein sequence ID" value="AHF18002.1"/>
    <property type="molecule type" value="Genomic_DNA"/>
</dbReference>
<dbReference type="KEGG" id="nso:NIASO_18505"/>
<organism evidence="1 2">
    <name type="scientific">Niabella soli DSM 19437</name>
    <dbReference type="NCBI Taxonomy" id="929713"/>
    <lineage>
        <taxon>Bacteria</taxon>
        <taxon>Pseudomonadati</taxon>
        <taxon>Bacteroidota</taxon>
        <taxon>Chitinophagia</taxon>
        <taxon>Chitinophagales</taxon>
        <taxon>Chitinophagaceae</taxon>
        <taxon>Niabella</taxon>
    </lineage>
</organism>
<keyword evidence="2" id="KW-1185">Reference proteome</keyword>
<evidence type="ECO:0000313" key="2">
    <source>
        <dbReference type="Proteomes" id="UP000003586"/>
    </source>
</evidence>
<protein>
    <submittedName>
        <fullName evidence="1">Uncharacterized protein</fullName>
    </submittedName>
</protein>
<accession>W0F4R5</accession>
<evidence type="ECO:0000313" key="1">
    <source>
        <dbReference type="EMBL" id="AHF18002.1"/>
    </source>
</evidence>
<gene>
    <name evidence="1" type="ORF">NIASO_18505</name>
</gene>
<reference evidence="1 2" key="1">
    <citation type="submission" date="2013-12" db="EMBL/GenBank/DDBJ databases">
        <authorList>
            <consortium name="DOE Joint Genome Institute"/>
            <person name="Eisen J."/>
            <person name="Huntemann M."/>
            <person name="Han J."/>
            <person name="Chen A."/>
            <person name="Kyrpides N."/>
            <person name="Mavromatis K."/>
            <person name="Markowitz V."/>
            <person name="Palaniappan K."/>
            <person name="Ivanova N."/>
            <person name="Schaumberg A."/>
            <person name="Pati A."/>
            <person name="Liolios K."/>
            <person name="Nordberg H.P."/>
            <person name="Cantor M.N."/>
            <person name="Hua S.X."/>
            <person name="Woyke T."/>
        </authorList>
    </citation>
    <scope>NUCLEOTIDE SEQUENCE [LARGE SCALE GENOMIC DNA]</scope>
    <source>
        <strain evidence="2">DSM 19437</strain>
    </source>
</reference>
<dbReference type="HOGENOM" id="CLU_2524137_0_0_10"/>